<dbReference type="Proteomes" id="UP000323521">
    <property type="component" value="Chromosome"/>
</dbReference>
<organism evidence="2 3">
    <name type="scientific">Formimonas warabiya</name>
    <dbReference type="NCBI Taxonomy" id="1761012"/>
    <lineage>
        <taxon>Bacteria</taxon>
        <taxon>Bacillati</taxon>
        <taxon>Bacillota</taxon>
        <taxon>Clostridia</taxon>
        <taxon>Eubacteriales</taxon>
        <taxon>Peptococcaceae</taxon>
        <taxon>Candidatus Formimonas</taxon>
    </lineage>
</organism>
<dbReference type="InterPro" id="IPR016772">
    <property type="entry name" value="UCP020408"/>
</dbReference>
<dbReference type="EMBL" id="CP017634">
    <property type="protein sequence ID" value="ATW28028.1"/>
    <property type="molecule type" value="Genomic_DNA"/>
</dbReference>
<sequence>MENILKRGGRNVVVLIVGADRLGNICEKLREEGAQDIIHWSGRCKSCTKKCIPAHVQKIIVFCDFINHPLMGNIKKQAKKYGIPVIYSKRAISFKEDLLPA</sequence>
<accession>A0A3G1L053</accession>
<dbReference type="AlphaFoldDB" id="A0A3G1L053"/>
<keyword evidence="3" id="KW-1185">Reference proteome</keyword>
<evidence type="ECO:0000256" key="1">
    <source>
        <dbReference type="ARBA" id="ARBA00007189"/>
    </source>
</evidence>
<proteinExistence type="inferred from homology"/>
<evidence type="ECO:0008006" key="4">
    <source>
        <dbReference type="Google" id="ProtNLM"/>
    </source>
</evidence>
<evidence type="ECO:0000313" key="2">
    <source>
        <dbReference type="EMBL" id="ATW28028.1"/>
    </source>
</evidence>
<reference evidence="2 3" key="1">
    <citation type="submission" date="2016-10" db="EMBL/GenBank/DDBJ databases">
        <title>Complete Genome Sequence of Peptococcaceae strain DCMF.</title>
        <authorList>
            <person name="Edwards R.J."/>
            <person name="Holland S.I."/>
            <person name="Deshpande N.P."/>
            <person name="Wong Y.K."/>
            <person name="Ertan H."/>
            <person name="Manefield M."/>
            <person name="Russell T.L."/>
            <person name="Lee M.J."/>
        </authorList>
    </citation>
    <scope>NUCLEOTIDE SEQUENCE [LARGE SCALE GENOMIC DNA]</scope>
    <source>
        <strain evidence="2 3">DCMF</strain>
    </source>
</reference>
<gene>
    <name evidence="2" type="ORF">DCMF_27680</name>
</gene>
<dbReference type="Pfam" id="PF10087">
    <property type="entry name" value="DUF2325"/>
    <property type="match status" value="1"/>
</dbReference>
<evidence type="ECO:0000313" key="3">
    <source>
        <dbReference type="Proteomes" id="UP000323521"/>
    </source>
</evidence>
<comment type="similarity">
    <text evidence="1">Belongs to the UPF0751 family.</text>
</comment>
<name>A0A3G1L053_FORW1</name>
<dbReference type="KEGG" id="fwa:DCMF_27680"/>
<protein>
    <recommendedName>
        <fullName evidence="4">DUF2325 domain-containing protein</fullName>
    </recommendedName>
</protein>
<dbReference type="OrthoDB" id="5324142at2"/>